<organism evidence="1 2">
    <name type="scientific">Riccia fluitans</name>
    <dbReference type="NCBI Taxonomy" id="41844"/>
    <lineage>
        <taxon>Eukaryota</taxon>
        <taxon>Viridiplantae</taxon>
        <taxon>Streptophyta</taxon>
        <taxon>Embryophyta</taxon>
        <taxon>Marchantiophyta</taxon>
        <taxon>Marchantiopsida</taxon>
        <taxon>Marchantiidae</taxon>
        <taxon>Marchantiales</taxon>
        <taxon>Ricciaceae</taxon>
        <taxon>Riccia</taxon>
    </lineage>
</organism>
<evidence type="ECO:0000313" key="1">
    <source>
        <dbReference type="EMBL" id="KAL2643055.1"/>
    </source>
</evidence>
<keyword evidence="2" id="KW-1185">Reference proteome</keyword>
<proteinExistence type="predicted"/>
<name>A0ABD1Z6B3_9MARC</name>
<dbReference type="AlphaFoldDB" id="A0ABD1Z6B3"/>
<protein>
    <submittedName>
        <fullName evidence="1">Uncharacterized protein</fullName>
    </submittedName>
</protein>
<accession>A0ABD1Z6B3</accession>
<sequence length="75" mass="8310">MAGDNGALQPTRILLTSHRCKWSSEDYAAEDFGREAYGGRTRCGARSGSLCVSWHSSDMQRRAGLPGWILESDNY</sequence>
<gene>
    <name evidence="1" type="ORF">R1flu_010642</name>
</gene>
<dbReference type="EMBL" id="JBHFFA010000002">
    <property type="protein sequence ID" value="KAL2643055.1"/>
    <property type="molecule type" value="Genomic_DNA"/>
</dbReference>
<dbReference type="Proteomes" id="UP001605036">
    <property type="component" value="Unassembled WGS sequence"/>
</dbReference>
<reference evidence="1 2" key="1">
    <citation type="submission" date="2024-09" db="EMBL/GenBank/DDBJ databases">
        <title>Chromosome-scale assembly of Riccia fluitans.</title>
        <authorList>
            <person name="Paukszto L."/>
            <person name="Sawicki J."/>
            <person name="Karawczyk K."/>
            <person name="Piernik-Szablinska J."/>
            <person name="Szczecinska M."/>
            <person name="Mazdziarz M."/>
        </authorList>
    </citation>
    <scope>NUCLEOTIDE SEQUENCE [LARGE SCALE GENOMIC DNA]</scope>
    <source>
        <strain evidence="1">Rf_01</strain>
        <tissue evidence="1">Aerial parts of the thallus</tissue>
    </source>
</reference>
<comment type="caution">
    <text evidence="1">The sequence shown here is derived from an EMBL/GenBank/DDBJ whole genome shotgun (WGS) entry which is preliminary data.</text>
</comment>
<evidence type="ECO:0000313" key="2">
    <source>
        <dbReference type="Proteomes" id="UP001605036"/>
    </source>
</evidence>